<organism evidence="1 2">
    <name type="scientific">Kyrpidia spormannii</name>
    <dbReference type="NCBI Taxonomy" id="2055160"/>
    <lineage>
        <taxon>Bacteria</taxon>
        <taxon>Bacillati</taxon>
        <taxon>Bacillota</taxon>
        <taxon>Bacilli</taxon>
        <taxon>Bacillales</taxon>
        <taxon>Alicyclobacillaceae</taxon>
        <taxon>Kyrpidia</taxon>
    </lineage>
</organism>
<dbReference type="EMBL" id="LR792684">
    <property type="protein sequence ID" value="CAB3391566.1"/>
    <property type="molecule type" value="Genomic_DNA"/>
</dbReference>
<evidence type="ECO:0000313" key="2">
    <source>
        <dbReference type="Proteomes" id="UP000501793"/>
    </source>
</evidence>
<protein>
    <submittedName>
        <fullName evidence="1">Uncharacterized protein</fullName>
    </submittedName>
</protein>
<evidence type="ECO:0000313" key="1">
    <source>
        <dbReference type="EMBL" id="CAB3391566.1"/>
    </source>
</evidence>
<name>A0ACA8Z866_9BACL</name>
<accession>A0ACA8Z866</accession>
<proteinExistence type="predicted"/>
<gene>
    <name evidence="1" type="ORF">FAVT5_1435</name>
</gene>
<keyword evidence="2" id="KW-1185">Reference proteome</keyword>
<reference evidence="1" key="1">
    <citation type="submission" date="2020-04" db="EMBL/GenBank/DDBJ databases">
        <authorList>
            <person name="Hogendoorn C."/>
        </authorList>
    </citation>
    <scope>NUCLEOTIDE SEQUENCE</scope>
    <source>
        <strain evidence="1">FAVT5</strain>
    </source>
</reference>
<sequence length="56" mass="5964">MGFERSILWHRGEWLKGGIRDVFGSTGANPVHRRGRAHGHGGHGRGEAPGESGAFG</sequence>
<dbReference type="Proteomes" id="UP000501793">
    <property type="component" value="Chromosome"/>
</dbReference>